<dbReference type="InterPro" id="IPR013087">
    <property type="entry name" value="Znf_C2H2_type"/>
</dbReference>
<dbReference type="EMBL" id="KN822079">
    <property type="protein sequence ID" value="KIM58974.1"/>
    <property type="molecule type" value="Genomic_DNA"/>
</dbReference>
<reference evidence="4 5" key="1">
    <citation type="submission" date="2014-04" db="EMBL/GenBank/DDBJ databases">
        <authorList>
            <consortium name="DOE Joint Genome Institute"/>
            <person name="Kuo A."/>
            <person name="Kohler A."/>
            <person name="Nagy L.G."/>
            <person name="Floudas D."/>
            <person name="Copeland A."/>
            <person name="Barry K.W."/>
            <person name="Cichocki N."/>
            <person name="Veneault-Fourrey C."/>
            <person name="LaButti K."/>
            <person name="Lindquist E.A."/>
            <person name="Lipzen A."/>
            <person name="Lundell T."/>
            <person name="Morin E."/>
            <person name="Murat C."/>
            <person name="Sun H."/>
            <person name="Tunlid A."/>
            <person name="Henrissat B."/>
            <person name="Grigoriev I.V."/>
            <person name="Hibbett D.S."/>
            <person name="Martin F."/>
            <person name="Nordberg H.P."/>
            <person name="Cantor M.N."/>
            <person name="Hua S.X."/>
        </authorList>
    </citation>
    <scope>NUCLEOTIDE SEQUENCE [LARGE SCALE GENOMIC DNA]</scope>
    <source>
        <strain evidence="4 5">Foug A</strain>
    </source>
</reference>
<dbReference type="Proteomes" id="UP000053989">
    <property type="component" value="Unassembled WGS sequence"/>
</dbReference>
<feature type="domain" description="C2H2-type" evidence="3">
    <location>
        <begin position="65"/>
        <end position="96"/>
    </location>
</feature>
<dbReference type="OrthoDB" id="1939603at2759"/>
<evidence type="ECO:0000256" key="1">
    <source>
        <dbReference type="PROSITE-ProRule" id="PRU00042"/>
    </source>
</evidence>
<keyword evidence="1" id="KW-0863">Zinc-finger</keyword>
<reference evidence="5" key="2">
    <citation type="submission" date="2015-01" db="EMBL/GenBank/DDBJ databases">
        <title>Evolutionary Origins and Diversification of the Mycorrhizal Mutualists.</title>
        <authorList>
            <consortium name="DOE Joint Genome Institute"/>
            <consortium name="Mycorrhizal Genomics Consortium"/>
            <person name="Kohler A."/>
            <person name="Kuo A."/>
            <person name="Nagy L.G."/>
            <person name="Floudas D."/>
            <person name="Copeland A."/>
            <person name="Barry K.W."/>
            <person name="Cichocki N."/>
            <person name="Veneault-Fourrey C."/>
            <person name="LaButti K."/>
            <person name="Lindquist E.A."/>
            <person name="Lipzen A."/>
            <person name="Lundell T."/>
            <person name="Morin E."/>
            <person name="Murat C."/>
            <person name="Riley R."/>
            <person name="Ohm R."/>
            <person name="Sun H."/>
            <person name="Tunlid A."/>
            <person name="Henrissat B."/>
            <person name="Grigoriev I.V."/>
            <person name="Hibbett D.S."/>
            <person name="Martin F."/>
        </authorList>
    </citation>
    <scope>NUCLEOTIDE SEQUENCE [LARGE SCALE GENOMIC DNA]</scope>
    <source>
        <strain evidence="5">Foug A</strain>
    </source>
</reference>
<accession>A0A0C3DS05</accession>
<feature type="non-terminal residue" evidence="4">
    <location>
        <position position="1"/>
    </location>
</feature>
<dbReference type="GO" id="GO:0008270">
    <property type="term" value="F:zinc ion binding"/>
    <property type="evidence" value="ECO:0007669"/>
    <property type="project" value="UniProtKB-KW"/>
</dbReference>
<name>A0A0C3DS05_9AGAM</name>
<protein>
    <recommendedName>
        <fullName evidence="3">C2H2-type domain-containing protein</fullName>
    </recommendedName>
</protein>
<dbReference type="PROSITE" id="PS50157">
    <property type="entry name" value="ZINC_FINGER_C2H2_2"/>
    <property type="match status" value="1"/>
</dbReference>
<sequence length="155" mass="17779">LHEDYGPSPPGTGTSSSSNPMAARQHPFHDGGSPPTSKQYSFVSLPGNAVKKRPRRRYDEIERLYQCNWPNCTKAYGTLNHLNAHVTMQKHGSKRSPNEFKELRKQWRKAKKEEADARALTSMSMRQAPQHYPHRHLSRESLSDTEYPPYHTATH</sequence>
<keyword evidence="5" id="KW-1185">Reference proteome</keyword>
<evidence type="ECO:0000313" key="4">
    <source>
        <dbReference type="EMBL" id="KIM58974.1"/>
    </source>
</evidence>
<keyword evidence="1" id="KW-0479">Metal-binding</keyword>
<dbReference type="InterPro" id="IPR039327">
    <property type="entry name" value="CON7-like"/>
</dbReference>
<dbReference type="Gene3D" id="3.30.160.60">
    <property type="entry name" value="Classic Zinc Finger"/>
    <property type="match status" value="1"/>
</dbReference>
<feature type="region of interest" description="Disordered" evidence="2">
    <location>
        <begin position="88"/>
        <end position="155"/>
    </location>
</feature>
<dbReference type="GO" id="GO:0006355">
    <property type="term" value="P:regulation of DNA-templated transcription"/>
    <property type="evidence" value="ECO:0007669"/>
    <property type="project" value="InterPro"/>
</dbReference>
<feature type="non-terminal residue" evidence="4">
    <location>
        <position position="155"/>
    </location>
</feature>
<proteinExistence type="predicted"/>
<organism evidence="4 5">
    <name type="scientific">Scleroderma citrinum Foug A</name>
    <dbReference type="NCBI Taxonomy" id="1036808"/>
    <lineage>
        <taxon>Eukaryota</taxon>
        <taxon>Fungi</taxon>
        <taxon>Dikarya</taxon>
        <taxon>Basidiomycota</taxon>
        <taxon>Agaricomycotina</taxon>
        <taxon>Agaricomycetes</taxon>
        <taxon>Agaricomycetidae</taxon>
        <taxon>Boletales</taxon>
        <taxon>Sclerodermatineae</taxon>
        <taxon>Sclerodermataceae</taxon>
        <taxon>Scleroderma</taxon>
    </lineage>
</organism>
<dbReference type="HOGENOM" id="CLU_143236_0_0_1"/>
<evidence type="ECO:0000313" key="5">
    <source>
        <dbReference type="Proteomes" id="UP000053989"/>
    </source>
</evidence>
<dbReference type="PANTHER" id="PTHR36167">
    <property type="entry name" value="C2H2 FINGER DOMAIN TRANSCRIPTION FACTOR (EUROFUNG)-RELATED"/>
    <property type="match status" value="1"/>
</dbReference>
<dbReference type="PANTHER" id="PTHR36167:SF3">
    <property type="entry name" value="C2H2 FINGER DOMAIN TRANSCRIPTION FACTOR (EUROFUNG)-RELATED"/>
    <property type="match status" value="1"/>
</dbReference>
<dbReference type="PROSITE" id="PS00028">
    <property type="entry name" value="ZINC_FINGER_C2H2_1"/>
    <property type="match status" value="1"/>
</dbReference>
<feature type="compositionally biased region" description="Basic and acidic residues" evidence="2">
    <location>
        <begin position="96"/>
        <end position="117"/>
    </location>
</feature>
<keyword evidence="1" id="KW-0862">Zinc</keyword>
<dbReference type="InParanoid" id="A0A0C3DS05"/>
<evidence type="ECO:0000259" key="3">
    <source>
        <dbReference type="PROSITE" id="PS50157"/>
    </source>
</evidence>
<evidence type="ECO:0000256" key="2">
    <source>
        <dbReference type="SAM" id="MobiDB-lite"/>
    </source>
</evidence>
<dbReference type="AlphaFoldDB" id="A0A0C3DS05"/>
<gene>
    <name evidence="4" type="ORF">SCLCIDRAFT_94856</name>
</gene>
<dbReference type="STRING" id="1036808.A0A0C3DS05"/>
<feature type="region of interest" description="Disordered" evidence="2">
    <location>
        <begin position="1"/>
        <end position="56"/>
    </location>
</feature>